<dbReference type="InterPro" id="IPR047323">
    <property type="entry name" value="Rad51D_C"/>
</dbReference>
<gene>
    <name evidence="11" type="ORF">X975_25740</name>
</gene>
<keyword evidence="8" id="KW-0234">DNA repair</keyword>
<protein>
    <submittedName>
        <fullName evidence="11">DNA repair protein RAD51-like protein</fullName>
    </submittedName>
</protein>
<evidence type="ECO:0000256" key="7">
    <source>
        <dbReference type="ARBA" id="ARBA00023172"/>
    </source>
</evidence>
<organism evidence="11 12">
    <name type="scientific">Stegodyphus mimosarum</name>
    <name type="common">African social velvet spider</name>
    <dbReference type="NCBI Taxonomy" id="407821"/>
    <lineage>
        <taxon>Eukaryota</taxon>
        <taxon>Metazoa</taxon>
        <taxon>Ecdysozoa</taxon>
        <taxon>Arthropoda</taxon>
        <taxon>Chelicerata</taxon>
        <taxon>Arachnida</taxon>
        <taxon>Araneae</taxon>
        <taxon>Araneomorphae</taxon>
        <taxon>Entelegynae</taxon>
        <taxon>Eresoidea</taxon>
        <taxon>Eresidae</taxon>
        <taxon>Stegodyphus</taxon>
    </lineage>
</organism>
<evidence type="ECO:0000256" key="3">
    <source>
        <dbReference type="ARBA" id="ARBA00022741"/>
    </source>
</evidence>
<dbReference type="CDD" id="cd19489">
    <property type="entry name" value="Rad51D"/>
    <property type="match status" value="1"/>
</dbReference>
<dbReference type="InterPro" id="IPR048943">
    <property type="entry name" value="RAD51D_N"/>
</dbReference>
<dbReference type="GO" id="GO:0005657">
    <property type="term" value="C:replication fork"/>
    <property type="evidence" value="ECO:0007669"/>
    <property type="project" value="TreeGrafter"/>
</dbReference>
<dbReference type="GO" id="GO:0007131">
    <property type="term" value="P:reciprocal meiotic recombination"/>
    <property type="evidence" value="ECO:0007669"/>
    <property type="project" value="TreeGrafter"/>
</dbReference>
<evidence type="ECO:0000259" key="10">
    <source>
        <dbReference type="PROSITE" id="PS50162"/>
    </source>
</evidence>
<comment type="subcellular location">
    <subcellularLocation>
        <location evidence="1">Nucleus</location>
    </subcellularLocation>
</comment>
<keyword evidence="5" id="KW-0067">ATP-binding</keyword>
<dbReference type="OMA" id="QRIHTFR"/>
<evidence type="ECO:0000256" key="6">
    <source>
        <dbReference type="ARBA" id="ARBA00023125"/>
    </source>
</evidence>
<proteinExistence type="inferred from homology"/>
<dbReference type="SUPFAM" id="SSF52540">
    <property type="entry name" value="P-loop containing nucleoside triphosphate hydrolases"/>
    <property type="match status" value="1"/>
</dbReference>
<dbReference type="GO" id="GO:0005524">
    <property type="term" value="F:ATP binding"/>
    <property type="evidence" value="ECO:0007669"/>
    <property type="project" value="UniProtKB-KW"/>
</dbReference>
<keyword evidence="12" id="KW-1185">Reference proteome</keyword>
<keyword evidence="7" id="KW-0233">DNA recombination</keyword>
<dbReference type="InterPro" id="IPR051988">
    <property type="entry name" value="HRR_RAD51_Paralog"/>
</dbReference>
<dbReference type="GO" id="GO:0042148">
    <property type="term" value="P:DNA strand invasion"/>
    <property type="evidence" value="ECO:0007669"/>
    <property type="project" value="TreeGrafter"/>
</dbReference>
<evidence type="ECO:0000256" key="5">
    <source>
        <dbReference type="ARBA" id="ARBA00022840"/>
    </source>
</evidence>
<dbReference type="PANTHER" id="PTHR46457">
    <property type="entry name" value="DNA REPAIR PROTEIN RAD51 HOMOLOG 4"/>
    <property type="match status" value="1"/>
</dbReference>
<keyword evidence="6" id="KW-0238">DNA-binding</keyword>
<dbReference type="Gene3D" id="3.40.50.300">
    <property type="entry name" value="P-loop containing nucleotide triphosphate hydrolases"/>
    <property type="match status" value="1"/>
</dbReference>
<dbReference type="InterPro" id="IPR027417">
    <property type="entry name" value="P-loop_NTPase"/>
</dbReference>
<evidence type="ECO:0000256" key="1">
    <source>
        <dbReference type="ARBA" id="ARBA00004123"/>
    </source>
</evidence>
<dbReference type="STRING" id="407821.A0A087TAG7"/>
<dbReference type="Pfam" id="PF08423">
    <property type="entry name" value="Rad51"/>
    <property type="match status" value="1"/>
</dbReference>
<evidence type="ECO:0000313" key="11">
    <source>
        <dbReference type="EMBL" id="KFM62106.1"/>
    </source>
</evidence>
<comment type="similarity">
    <text evidence="2">Belongs to the RecA family. RAD51 subfamily.</text>
</comment>
<evidence type="ECO:0000313" key="12">
    <source>
        <dbReference type="Proteomes" id="UP000054359"/>
    </source>
</evidence>
<dbReference type="EMBL" id="KK114294">
    <property type="protein sequence ID" value="KFM62106.1"/>
    <property type="molecule type" value="Genomic_DNA"/>
</dbReference>
<dbReference type="GO" id="GO:0000400">
    <property type="term" value="F:four-way junction DNA binding"/>
    <property type="evidence" value="ECO:0007669"/>
    <property type="project" value="TreeGrafter"/>
</dbReference>
<accession>A0A087TAG7</accession>
<sequence>MPLLAEGICPQFTYSMLKQCKAIGIRTIADFVLNDPEDLAMKIKVPYKDIIGIQRLLMIDYASFPQRADSLYNEYLETMSLLSTGSKRIDKFLLGGIYTGEVTEVHGPAGSGKTQFCFSILCNLICKTKNTVLYLDSGSHFNAKRIEQIVMSKLNDAQTVPDKLKNVKIVNVYDIYNLFDCLDDIKCKLHEKEDRFYKYLKVLIIDSITPLLAPCFGGKILDGPGLMSNVAQQFRTLCCEHMLSIIVSNNTVRDQNCGIKPALGPNWKYVPSVSLCLHKVNATSLRRMTAIKSCRRDLSEEVMFNISEAGVCD</sequence>
<evidence type="ECO:0000256" key="9">
    <source>
        <dbReference type="ARBA" id="ARBA00023242"/>
    </source>
</evidence>
<feature type="domain" description="RecA family profile 1" evidence="10">
    <location>
        <begin position="78"/>
        <end position="252"/>
    </location>
</feature>
<dbReference type="PROSITE" id="PS50162">
    <property type="entry name" value="RECA_2"/>
    <property type="match status" value="1"/>
</dbReference>
<evidence type="ECO:0000256" key="2">
    <source>
        <dbReference type="ARBA" id="ARBA00007095"/>
    </source>
</evidence>
<feature type="non-terminal residue" evidence="11">
    <location>
        <position position="313"/>
    </location>
</feature>
<dbReference type="InterPro" id="IPR013632">
    <property type="entry name" value="Rad51_C"/>
</dbReference>
<dbReference type="Pfam" id="PF21794">
    <property type="entry name" value="RAD51D_N"/>
    <property type="match status" value="1"/>
</dbReference>
<dbReference type="Proteomes" id="UP000054359">
    <property type="component" value="Unassembled WGS sequence"/>
</dbReference>
<dbReference type="GO" id="GO:0140664">
    <property type="term" value="F:ATP-dependent DNA damage sensor activity"/>
    <property type="evidence" value="ECO:0007669"/>
    <property type="project" value="InterPro"/>
</dbReference>
<dbReference type="GO" id="GO:0003697">
    <property type="term" value="F:single-stranded DNA binding"/>
    <property type="evidence" value="ECO:0007669"/>
    <property type="project" value="TreeGrafter"/>
</dbReference>
<keyword evidence="4" id="KW-0227">DNA damage</keyword>
<dbReference type="GO" id="GO:0000724">
    <property type="term" value="P:double-strand break repair via homologous recombination"/>
    <property type="evidence" value="ECO:0007669"/>
    <property type="project" value="TreeGrafter"/>
</dbReference>
<dbReference type="PANTHER" id="PTHR46457:SF1">
    <property type="entry name" value="DNA REPAIR PROTEIN RAD51 HOMOLOG 4"/>
    <property type="match status" value="1"/>
</dbReference>
<dbReference type="InterPro" id="IPR020588">
    <property type="entry name" value="RecA_ATP-bd"/>
</dbReference>
<evidence type="ECO:0000256" key="8">
    <source>
        <dbReference type="ARBA" id="ARBA00023204"/>
    </source>
</evidence>
<name>A0A087TAG7_STEMI</name>
<dbReference type="GO" id="GO:0005815">
    <property type="term" value="C:microtubule organizing center"/>
    <property type="evidence" value="ECO:0007669"/>
    <property type="project" value="TreeGrafter"/>
</dbReference>
<dbReference type="OrthoDB" id="336321at2759"/>
<dbReference type="GO" id="GO:0033063">
    <property type="term" value="C:Rad51B-Rad51C-Rad51D-XRCC2 complex"/>
    <property type="evidence" value="ECO:0007669"/>
    <property type="project" value="TreeGrafter"/>
</dbReference>
<keyword evidence="9" id="KW-0539">Nucleus</keyword>
<reference evidence="11 12" key="1">
    <citation type="submission" date="2013-11" db="EMBL/GenBank/DDBJ databases">
        <title>Genome sequencing of Stegodyphus mimosarum.</title>
        <authorList>
            <person name="Bechsgaard J."/>
        </authorList>
    </citation>
    <scope>NUCLEOTIDE SEQUENCE [LARGE SCALE GENOMIC DNA]</scope>
</reference>
<keyword evidence="3" id="KW-0547">Nucleotide-binding</keyword>
<dbReference type="GO" id="GO:0000723">
    <property type="term" value="P:telomere maintenance"/>
    <property type="evidence" value="ECO:0007669"/>
    <property type="project" value="TreeGrafter"/>
</dbReference>
<dbReference type="AlphaFoldDB" id="A0A087TAG7"/>
<evidence type="ECO:0000256" key="4">
    <source>
        <dbReference type="ARBA" id="ARBA00022763"/>
    </source>
</evidence>